<dbReference type="Pfam" id="PF00811">
    <property type="entry name" value="Ependymin"/>
    <property type="match status" value="1"/>
</dbReference>
<dbReference type="PANTHER" id="PTHR10697:SF13">
    <property type="entry name" value="RICIN B LECTIN DOMAIN-CONTAINING PROTEIN"/>
    <property type="match status" value="1"/>
</dbReference>
<evidence type="ECO:0000313" key="2">
    <source>
        <dbReference type="EMBL" id="KAK6169980.1"/>
    </source>
</evidence>
<proteinExistence type="predicted"/>
<feature type="signal peptide" evidence="1">
    <location>
        <begin position="1"/>
        <end position="16"/>
    </location>
</feature>
<dbReference type="Proteomes" id="UP001347796">
    <property type="component" value="Unassembled WGS sequence"/>
</dbReference>
<keyword evidence="3" id="KW-1185">Reference proteome</keyword>
<name>A0AAN8PGL4_PATCE</name>
<gene>
    <name evidence="2" type="ORF">SNE40_018483</name>
</gene>
<reference evidence="2 3" key="1">
    <citation type="submission" date="2024-01" db="EMBL/GenBank/DDBJ databases">
        <title>The genome of the rayed Mediterranean limpet Patella caerulea (Linnaeus, 1758).</title>
        <authorList>
            <person name="Anh-Thu Weber A."/>
            <person name="Halstead-Nussloch G."/>
        </authorList>
    </citation>
    <scope>NUCLEOTIDE SEQUENCE [LARGE SCALE GENOMIC DNA]</scope>
    <source>
        <strain evidence="2">AATW-2023a</strain>
        <tissue evidence="2">Whole specimen</tissue>
    </source>
</reference>
<evidence type="ECO:0000313" key="3">
    <source>
        <dbReference type="Proteomes" id="UP001347796"/>
    </source>
</evidence>
<protein>
    <submittedName>
        <fullName evidence="2">Uncharacterized protein</fullName>
    </submittedName>
</protein>
<dbReference type="AlphaFoldDB" id="A0AAN8PGL4"/>
<keyword evidence="1" id="KW-0732">Signal</keyword>
<organism evidence="2 3">
    <name type="scientific">Patella caerulea</name>
    <name type="common">Rayed Mediterranean limpet</name>
    <dbReference type="NCBI Taxonomy" id="87958"/>
    <lineage>
        <taxon>Eukaryota</taxon>
        <taxon>Metazoa</taxon>
        <taxon>Spiralia</taxon>
        <taxon>Lophotrochozoa</taxon>
        <taxon>Mollusca</taxon>
        <taxon>Gastropoda</taxon>
        <taxon>Patellogastropoda</taxon>
        <taxon>Patelloidea</taxon>
        <taxon>Patellidae</taxon>
        <taxon>Patella</taxon>
    </lineage>
</organism>
<dbReference type="EMBL" id="JAZGQO010000014">
    <property type="protein sequence ID" value="KAK6169980.1"/>
    <property type="molecule type" value="Genomic_DNA"/>
</dbReference>
<dbReference type="GO" id="GO:0005509">
    <property type="term" value="F:calcium ion binding"/>
    <property type="evidence" value="ECO:0007669"/>
    <property type="project" value="InterPro"/>
</dbReference>
<dbReference type="PANTHER" id="PTHR10697">
    <property type="entry name" value="MAMMALIAN EPENDYMIN-RELATED PROTEIN 1"/>
    <property type="match status" value="1"/>
</dbReference>
<accession>A0AAN8PGL4</accession>
<sequence>MIQLIIVLSVIATINAAPTRCCVDKKFTAIMTDVRSVTNGLYVYNVMSEDFDAKLIGINTLVFNPGQSSVPTGHRQVQDFNTKKQYSITPQGCNVSDIVFDLQGPCVPDNAEYLGSNYFGYGVGSLKYDAYRFTLEKTDANITVIFTQGDCIPVLEGVSGVINGVAVDSTYTFTTYEKEIQDRSIFNIPSSCQQS</sequence>
<dbReference type="GO" id="GO:0007160">
    <property type="term" value="P:cell-matrix adhesion"/>
    <property type="evidence" value="ECO:0007669"/>
    <property type="project" value="InterPro"/>
</dbReference>
<dbReference type="GO" id="GO:0005764">
    <property type="term" value="C:lysosome"/>
    <property type="evidence" value="ECO:0007669"/>
    <property type="project" value="TreeGrafter"/>
</dbReference>
<feature type="chain" id="PRO_5042890064" evidence="1">
    <location>
        <begin position="17"/>
        <end position="195"/>
    </location>
</feature>
<dbReference type="InterPro" id="IPR001299">
    <property type="entry name" value="Ependymin"/>
</dbReference>
<evidence type="ECO:0000256" key="1">
    <source>
        <dbReference type="SAM" id="SignalP"/>
    </source>
</evidence>
<comment type="caution">
    <text evidence="2">The sequence shown here is derived from an EMBL/GenBank/DDBJ whole genome shotgun (WGS) entry which is preliminary data.</text>
</comment>
<dbReference type="GO" id="GO:0005576">
    <property type="term" value="C:extracellular region"/>
    <property type="evidence" value="ECO:0007669"/>
    <property type="project" value="InterPro"/>
</dbReference>